<dbReference type="GO" id="GO:0019901">
    <property type="term" value="F:protein kinase binding"/>
    <property type="evidence" value="ECO:0007669"/>
    <property type="project" value="TreeGrafter"/>
</dbReference>
<dbReference type="GO" id="GO:0016323">
    <property type="term" value="C:basolateral plasma membrane"/>
    <property type="evidence" value="ECO:0007669"/>
    <property type="project" value="TreeGrafter"/>
</dbReference>
<evidence type="ECO:0000256" key="6">
    <source>
        <dbReference type="ARBA" id="ARBA00023136"/>
    </source>
</evidence>
<dbReference type="InterPro" id="IPR019583">
    <property type="entry name" value="DLG1-4_PDZ_assoc"/>
</dbReference>
<evidence type="ECO:0000256" key="4">
    <source>
        <dbReference type="ARBA" id="ARBA00022475"/>
    </source>
</evidence>
<gene>
    <name evidence="12" type="primary">DLG2</name>
</gene>
<dbReference type="Ensembl" id="ENSOTST00005029591.2">
    <property type="protein sequence ID" value="ENSOTSP00005027397.2"/>
    <property type="gene ID" value="ENSOTSG00005008275.2"/>
</dbReference>
<dbReference type="InterPro" id="IPR001478">
    <property type="entry name" value="PDZ"/>
</dbReference>
<dbReference type="AlphaFoldDB" id="A0A8C8F0P3"/>
<dbReference type="GO" id="GO:0098609">
    <property type="term" value="P:cell-cell adhesion"/>
    <property type="evidence" value="ECO:0007669"/>
    <property type="project" value="TreeGrafter"/>
</dbReference>
<dbReference type="CDD" id="cd00071">
    <property type="entry name" value="GMPK"/>
    <property type="match status" value="1"/>
</dbReference>
<evidence type="ECO:0000259" key="8">
    <source>
        <dbReference type="PROSITE" id="PS50002"/>
    </source>
</evidence>
<dbReference type="PROSITE" id="PS50052">
    <property type="entry name" value="GUANYLATE_KINASE_2"/>
    <property type="match status" value="1"/>
</dbReference>
<accession>A0A8C8F0P3</accession>
<dbReference type="CDD" id="cd12032">
    <property type="entry name" value="SH3_DLG2"/>
    <property type="match status" value="1"/>
</dbReference>
<reference evidence="12" key="1">
    <citation type="submission" date="2025-08" db="UniProtKB">
        <authorList>
            <consortium name="Ensembl"/>
        </authorList>
    </citation>
    <scope>IDENTIFICATION</scope>
</reference>
<evidence type="ECO:0000259" key="10">
    <source>
        <dbReference type="PROSITE" id="PS50106"/>
    </source>
</evidence>
<dbReference type="InterPro" id="IPR036028">
    <property type="entry name" value="SH3-like_dom_sf"/>
</dbReference>
<dbReference type="SMART" id="SM01277">
    <property type="entry name" value="MAGUK_N_PEST"/>
    <property type="match status" value="1"/>
</dbReference>
<dbReference type="SUPFAM" id="SSF101288">
    <property type="entry name" value="L27 domain"/>
    <property type="match status" value="1"/>
</dbReference>
<dbReference type="GO" id="GO:0097120">
    <property type="term" value="P:receptor localization to synapse"/>
    <property type="evidence" value="ECO:0007669"/>
    <property type="project" value="TreeGrafter"/>
</dbReference>
<keyword evidence="5" id="KW-0677">Repeat</keyword>
<dbReference type="SUPFAM" id="SSF50156">
    <property type="entry name" value="PDZ domain-like"/>
    <property type="match status" value="3"/>
</dbReference>
<dbReference type="FunFam" id="3.30.63.10:FF:000001">
    <property type="entry name" value="Disks large homolog 1 isoform 2"/>
    <property type="match status" value="1"/>
</dbReference>
<dbReference type="GeneTree" id="ENSGT00940000155156"/>
<dbReference type="Proteomes" id="UP000694402">
    <property type="component" value="Unassembled WGS sequence"/>
</dbReference>
<dbReference type="Gene3D" id="3.30.63.10">
    <property type="entry name" value="Guanylate Kinase phosphate binding domain"/>
    <property type="match status" value="1"/>
</dbReference>
<dbReference type="Gene3D" id="2.30.42.10">
    <property type="match status" value="3"/>
</dbReference>
<dbReference type="GO" id="GO:0098839">
    <property type="term" value="C:postsynaptic density membrane"/>
    <property type="evidence" value="ECO:0007669"/>
    <property type="project" value="TreeGrafter"/>
</dbReference>
<feature type="domain" description="SH3" evidence="8">
    <location>
        <begin position="647"/>
        <end position="717"/>
    </location>
</feature>
<dbReference type="Gene3D" id="3.40.50.300">
    <property type="entry name" value="P-loop containing nucleotide triphosphate hydrolases"/>
    <property type="match status" value="1"/>
</dbReference>
<feature type="domain" description="Guanylate kinase-like" evidence="9">
    <location>
        <begin position="767"/>
        <end position="942"/>
    </location>
</feature>
<dbReference type="GO" id="GO:0043005">
    <property type="term" value="C:neuron projection"/>
    <property type="evidence" value="ECO:0007669"/>
    <property type="project" value="InterPro"/>
</dbReference>
<dbReference type="InterPro" id="IPR001452">
    <property type="entry name" value="SH3_domain"/>
</dbReference>
<protein>
    <recommendedName>
        <fullName evidence="14">Disks large homolog 2</fullName>
    </recommendedName>
</protein>
<dbReference type="FunFam" id="3.40.50.300:FF:001402">
    <property type="entry name" value="Discs, large homolog 3 (Drosophila)"/>
    <property type="match status" value="1"/>
</dbReference>
<evidence type="ECO:0008006" key="14">
    <source>
        <dbReference type="Google" id="ProtNLM"/>
    </source>
</evidence>
<evidence type="ECO:0000313" key="13">
    <source>
        <dbReference type="Proteomes" id="UP000694402"/>
    </source>
</evidence>
<dbReference type="GO" id="GO:0099072">
    <property type="term" value="P:regulation of postsynaptic membrane neurotransmitter receptor levels"/>
    <property type="evidence" value="ECO:0007669"/>
    <property type="project" value="TreeGrafter"/>
</dbReference>
<keyword evidence="13" id="KW-1185">Reference proteome</keyword>
<evidence type="ECO:0000256" key="2">
    <source>
        <dbReference type="ARBA" id="ARBA00007014"/>
    </source>
</evidence>
<dbReference type="InterPro" id="IPR027417">
    <property type="entry name" value="P-loop_NTPase"/>
</dbReference>
<evidence type="ECO:0000256" key="3">
    <source>
        <dbReference type="ARBA" id="ARBA00022443"/>
    </source>
</evidence>
<dbReference type="Pfam" id="PF00625">
    <property type="entry name" value="Guanylate_kin"/>
    <property type="match status" value="1"/>
</dbReference>
<dbReference type="Pfam" id="PF09058">
    <property type="entry name" value="L27_1"/>
    <property type="match status" value="1"/>
</dbReference>
<dbReference type="SMART" id="SM00228">
    <property type="entry name" value="PDZ"/>
    <property type="match status" value="3"/>
</dbReference>
<reference evidence="12" key="2">
    <citation type="submission" date="2025-09" db="UniProtKB">
        <authorList>
            <consortium name="Ensembl"/>
        </authorList>
    </citation>
    <scope>IDENTIFICATION</scope>
</reference>
<dbReference type="GO" id="GO:0007268">
    <property type="term" value="P:chemical synaptic transmission"/>
    <property type="evidence" value="ECO:0007669"/>
    <property type="project" value="InterPro"/>
</dbReference>
<dbReference type="FunFam" id="2.30.42.10:FF:000001">
    <property type="entry name" value="Disks large homolog 1 isoform 2"/>
    <property type="match status" value="1"/>
</dbReference>
<proteinExistence type="inferred from homology"/>
<sequence length="957" mass="106771">IPYPPADTARALGLLEDYCAKLTKPEEQQLKTAIQRVMGVFKSSLFQALLDIQEFYEVTLLNTQKSCKQKLEEVNHMADKWEQTGTGSLTAVFSARNGFSSESDRMRERKREGCSVNGREEAMCVCVCVCLCVCAPALVSLHLSHCLLNECYRYQDEDSPPEHGFPRLTNEVRAPELVHVSEKNLSEIENVHGYVSHSHISPLKVSKCPVNGTEIEYEFEEITLERGNSGLGFSIAGGTDNPHIGDDPGIFITKIIPGGAAAEDSRLRVNDCILRVNDADVSEVSHSKAVEALKVAGSIVRLYVRRRRPMLETVIEIKLIKGPKGLGFSIAGGVGNQHIPGDNSIFVTKIIDGGAAQKDQRLQVGDRLLMVNNYTLEEVSHEEAVAILKNTSDVVYLKVGKPTSVYLSDPYGPPDITHSFSPVMENHISSGGNNGTLEYKCSLPPMPISPGRYSPLQKHLLGEEDINRPPEPVYSTVNKAPSPHHYSPVECDKSLLHSIPFPHYHLGLLPDFEITRYSTHYPLRGLALDPRRMVLHKGSTGLGFNIVGGEDGEGIFVSFILAGGPADLSGELRRGDQILSVNGIDLRGATHEQAAAALKGAGQTVTIIAQYRPEEYGRFEAKIHDLREQMMNHSMSSGSGSLRTNQKRSLYVRALFDYEKAKDSGLPSQGLSFRYGDILHVINASDDEWWQARRVTPDGDSEEMGVIPSKRRVERKERARLKTVKFNAKPGTIDSKGDIPGIGDDGYGTKTLSKLVEEWSCLYINYARPIIILGPMKDRINDDLISEFPDKFGSCVPHTTRSRRDYEVDGRDYHFVMSREQMEQDIQEHKFIEAGQYNDNLYGTSVQSVKYVAERGKHCILDVSGNAIKRLQVAQLYPIAIFIKPRSIDSLMEMNKRLTEEQARKTFDRAMKLEQEFGEFFTALVQGDTLEDIYNHCKMVIEEHSGPYIWIPSKEKL</sequence>
<dbReference type="PIRSF" id="PIRSF001741">
    <property type="entry name" value="MAGUK_DLGH"/>
    <property type="match status" value="1"/>
</dbReference>
<organism evidence="12 13">
    <name type="scientific">Oncorhynchus tshawytscha</name>
    <name type="common">Chinook salmon</name>
    <name type="synonym">Salmo tshawytscha</name>
    <dbReference type="NCBI Taxonomy" id="74940"/>
    <lineage>
        <taxon>Eukaryota</taxon>
        <taxon>Metazoa</taxon>
        <taxon>Chordata</taxon>
        <taxon>Craniata</taxon>
        <taxon>Vertebrata</taxon>
        <taxon>Euteleostomi</taxon>
        <taxon>Actinopterygii</taxon>
        <taxon>Neopterygii</taxon>
        <taxon>Teleostei</taxon>
        <taxon>Protacanthopterygii</taxon>
        <taxon>Salmoniformes</taxon>
        <taxon>Salmonidae</taxon>
        <taxon>Salmoninae</taxon>
        <taxon>Oncorhynchus</taxon>
    </lineage>
</organism>
<dbReference type="CDD" id="cd06724">
    <property type="entry name" value="PDZ2_Dlg1-2-4-like"/>
    <property type="match status" value="1"/>
</dbReference>
<keyword evidence="3 7" id="KW-0728">SH3 domain</keyword>
<dbReference type="FunFam" id="2.30.42.10:FF:000002">
    <property type="entry name" value="Disks large homolog 4 isoform 2"/>
    <property type="match status" value="1"/>
</dbReference>
<name>A0A8C8F0P3_ONCTS</name>
<dbReference type="PROSITE" id="PS51022">
    <property type="entry name" value="L27"/>
    <property type="match status" value="1"/>
</dbReference>
<keyword evidence="6" id="KW-0472">Membrane</keyword>
<dbReference type="Pfam" id="PF00595">
    <property type="entry name" value="PDZ"/>
    <property type="match status" value="3"/>
</dbReference>
<dbReference type="SUPFAM" id="SSF50044">
    <property type="entry name" value="SH3-domain"/>
    <property type="match status" value="1"/>
</dbReference>
<feature type="domain" description="L27" evidence="11">
    <location>
        <begin position="4"/>
        <end position="64"/>
    </location>
</feature>
<comment type="similarity">
    <text evidence="2">Belongs to the MAGUK family.</text>
</comment>
<dbReference type="InterPro" id="IPR050614">
    <property type="entry name" value="Synaptic_Scaffolding_LAP-MAGUK"/>
</dbReference>
<dbReference type="InterPro" id="IPR004172">
    <property type="entry name" value="L27_dom"/>
</dbReference>
<dbReference type="GO" id="GO:0031594">
    <property type="term" value="C:neuromuscular junction"/>
    <property type="evidence" value="ECO:0007669"/>
    <property type="project" value="InterPro"/>
</dbReference>
<feature type="domain" description="PDZ" evidence="10">
    <location>
        <begin position="221"/>
        <end position="308"/>
    </location>
</feature>
<dbReference type="InterPro" id="IPR036892">
    <property type="entry name" value="L27_dom_sf"/>
</dbReference>
<dbReference type="SMART" id="SM00072">
    <property type="entry name" value="GuKc"/>
    <property type="match status" value="1"/>
</dbReference>
<dbReference type="InterPro" id="IPR035759">
    <property type="entry name" value="DLG2_SH3"/>
</dbReference>
<feature type="domain" description="PDZ" evidence="10">
    <location>
        <begin position="532"/>
        <end position="613"/>
    </location>
</feature>
<dbReference type="InterPro" id="IPR015143">
    <property type="entry name" value="L27_1"/>
</dbReference>
<dbReference type="PANTHER" id="PTHR23119">
    <property type="entry name" value="DISCS LARGE"/>
    <property type="match status" value="1"/>
</dbReference>
<evidence type="ECO:0000256" key="7">
    <source>
        <dbReference type="PROSITE-ProRule" id="PRU00192"/>
    </source>
</evidence>
<dbReference type="FunFam" id="2.30.42.10:FF:000091">
    <property type="entry name" value="disks large homolog 1 isoform X8"/>
    <property type="match status" value="1"/>
</dbReference>
<dbReference type="GO" id="GO:0035255">
    <property type="term" value="F:ionotropic glutamate receptor binding"/>
    <property type="evidence" value="ECO:0007669"/>
    <property type="project" value="TreeGrafter"/>
</dbReference>
<keyword evidence="4" id="KW-1003">Cell membrane</keyword>
<dbReference type="Pfam" id="PF00018">
    <property type="entry name" value="SH3_1"/>
    <property type="match status" value="1"/>
</dbReference>
<dbReference type="CDD" id="cd06795">
    <property type="entry name" value="PDZ3_Dlg1-2-4-like"/>
    <property type="match status" value="1"/>
</dbReference>
<dbReference type="PANTHER" id="PTHR23119:SF6">
    <property type="entry name" value="DISKS LARGE HOMOLOG 2"/>
    <property type="match status" value="1"/>
</dbReference>
<dbReference type="PROSITE" id="PS50002">
    <property type="entry name" value="SH3"/>
    <property type="match status" value="1"/>
</dbReference>
<dbReference type="Pfam" id="PF10608">
    <property type="entry name" value="MAGUK_N_PEST"/>
    <property type="match status" value="1"/>
</dbReference>
<dbReference type="InterPro" id="IPR020590">
    <property type="entry name" value="Guanylate_kinase_CS"/>
</dbReference>
<dbReference type="InterPro" id="IPR016313">
    <property type="entry name" value="DLG1-like"/>
</dbReference>
<dbReference type="Gene3D" id="1.10.287.470">
    <property type="entry name" value="Helix hairpin bin"/>
    <property type="match status" value="1"/>
</dbReference>
<dbReference type="SMART" id="SM00569">
    <property type="entry name" value="L27"/>
    <property type="match status" value="1"/>
</dbReference>
<evidence type="ECO:0000313" key="12">
    <source>
        <dbReference type="Ensembl" id="ENSOTSP00005027397.2"/>
    </source>
</evidence>
<dbReference type="SMART" id="SM00326">
    <property type="entry name" value="SH3"/>
    <property type="match status" value="1"/>
</dbReference>
<dbReference type="GO" id="GO:0045197">
    <property type="term" value="P:establishment or maintenance of epithelial cell apical/basal polarity"/>
    <property type="evidence" value="ECO:0007669"/>
    <property type="project" value="TreeGrafter"/>
</dbReference>
<feature type="domain" description="PDZ" evidence="10">
    <location>
        <begin position="316"/>
        <end position="403"/>
    </location>
</feature>
<evidence type="ECO:0000256" key="1">
    <source>
        <dbReference type="ARBA" id="ARBA00004202"/>
    </source>
</evidence>
<dbReference type="InterPro" id="IPR008145">
    <property type="entry name" value="GK/Ca_channel_bsu"/>
</dbReference>
<dbReference type="CDD" id="cd06723">
    <property type="entry name" value="PDZ1_Dlg1-2-4-like"/>
    <property type="match status" value="1"/>
</dbReference>
<evidence type="ECO:0000256" key="5">
    <source>
        <dbReference type="ARBA" id="ARBA00022737"/>
    </source>
</evidence>
<dbReference type="Pfam" id="PF10600">
    <property type="entry name" value="PDZ_assoc"/>
    <property type="match status" value="1"/>
</dbReference>
<dbReference type="Gene3D" id="2.30.30.40">
    <property type="entry name" value="SH3 Domains"/>
    <property type="match status" value="1"/>
</dbReference>
<evidence type="ECO:0000259" key="9">
    <source>
        <dbReference type="PROSITE" id="PS50052"/>
    </source>
</evidence>
<dbReference type="GO" id="GO:0043113">
    <property type="term" value="P:receptor clustering"/>
    <property type="evidence" value="ECO:0007669"/>
    <property type="project" value="TreeGrafter"/>
</dbReference>
<dbReference type="FunFam" id="2.30.30.40:FF:000027">
    <property type="entry name" value="Disks large homolog 3 isoform 1"/>
    <property type="match status" value="1"/>
</dbReference>
<dbReference type="PROSITE" id="PS50106">
    <property type="entry name" value="PDZ"/>
    <property type="match status" value="3"/>
</dbReference>
<dbReference type="InterPro" id="IPR008144">
    <property type="entry name" value="Guanylate_kin-like_dom"/>
</dbReference>
<evidence type="ECO:0000259" key="11">
    <source>
        <dbReference type="PROSITE" id="PS51022"/>
    </source>
</evidence>
<dbReference type="InterPro" id="IPR036034">
    <property type="entry name" value="PDZ_sf"/>
</dbReference>
<dbReference type="SUPFAM" id="SSF52540">
    <property type="entry name" value="P-loop containing nucleoside triphosphate hydrolases"/>
    <property type="match status" value="1"/>
</dbReference>
<dbReference type="InterPro" id="IPR019590">
    <property type="entry name" value="DLG1_PEST_dom"/>
</dbReference>
<comment type="subcellular location">
    <subcellularLocation>
        <location evidence="1">Cell membrane</location>
        <topology evidence="1">Peripheral membrane protein</topology>
    </subcellularLocation>
</comment>
<dbReference type="PROSITE" id="PS00856">
    <property type="entry name" value="GUANYLATE_KINASE_1"/>
    <property type="match status" value="1"/>
</dbReference>